<keyword evidence="2" id="KW-1185">Reference proteome</keyword>
<accession>U2HP98</accession>
<name>U2HP98_9SPHI</name>
<dbReference type="AlphaFoldDB" id="U2HP98"/>
<proteinExistence type="predicted"/>
<protein>
    <submittedName>
        <fullName evidence="1">Uncharacterized protein</fullName>
    </submittedName>
</protein>
<evidence type="ECO:0000313" key="1">
    <source>
        <dbReference type="EMBL" id="ERJ57292.1"/>
    </source>
</evidence>
<sequence length="82" mass="9596">MYQVCYKKSARSTQSDAFGYSHSKKGYIYGKGGEKYPLLESLSLAEVFFYRCLCHFLFKKYGYLYIAPIVLNNTVYHLLLEK</sequence>
<dbReference type="Proteomes" id="UP000016584">
    <property type="component" value="Unassembled WGS sequence"/>
</dbReference>
<comment type="caution">
    <text evidence="1">The sequence shown here is derived from an EMBL/GenBank/DDBJ whole genome shotgun (WGS) entry which is preliminary data.</text>
</comment>
<gene>
    <name evidence="1" type="ORF">M472_00790</name>
</gene>
<dbReference type="EMBL" id="ATDL01000022">
    <property type="protein sequence ID" value="ERJ57292.1"/>
    <property type="molecule type" value="Genomic_DNA"/>
</dbReference>
<evidence type="ECO:0000313" key="2">
    <source>
        <dbReference type="Proteomes" id="UP000016584"/>
    </source>
</evidence>
<organism evidence="1 2">
    <name type="scientific">Sphingobacterium paucimobilis HER1398</name>
    <dbReference type="NCBI Taxonomy" id="1346330"/>
    <lineage>
        <taxon>Bacteria</taxon>
        <taxon>Pseudomonadati</taxon>
        <taxon>Bacteroidota</taxon>
        <taxon>Sphingobacteriia</taxon>
        <taxon>Sphingobacteriales</taxon>
        <taxon>Sphingobacteriaceae</taxon>
        <taxon>Sphingobacterium</taxon>
    </lineage>
</organism>
<reference evidence="1 2" key="1">
    <citation type="journal article" date="2013" name="Genome Announc.">
        <title>The Draft Genome Sequence of Sphingomonas paucimobilis Strain HER1398 (Proteobacteria), Host to the Giant PAU Phage, Indicates That It Is a Member of the Genus Sphingobacterium (Bacteroidetes).</title>
        <authorList>
            <person name="White R.A.III."/>
            <person name="Suttle C.A."/>
        </authorList>
    </citation>
    <scope>NUCLEOTIDE SEQUENCE [LARGE SCALE GENOMIC DNA]</scope>
    <source>
        <strain evidence="1 2">HER1398</strain>
    </source>
</reference>
<dbReference type="STRING" id="1346330.M472_00790"/>